<evidence type="ECO:0000313" key="6">
    <source>
        <dbReference type="Proteomes" id="UP000826651"/>
    </source>
</evidence>
<keyword evidence="6" id="KW-1185">Reference proteome</keyword>
<organism evidence="5 6">
    <name type="scientific">Occultella gossypii</name>
    <dbReference type="NCBI Taxonomy" id="2800820"/>
    <lineage>
        <taxon>Bacteria</taxon>
        <taxon>Bacillati</taxon>
        <taxon>Actinomycetota</taxon>
        <taxon>Actinomycetes</taxon>
        <taxon>Micrococcales</taxon>
        <taxon>Ruaniaceae</taxon>
        <taxon>Occultella</taxon>
    </lineage>
</organism>
<evidence type="ECO:0000313" key="5">
    <source>
        <dbReference type="EMBL" id="MBZ2199523.1"/>
    </source>
</evidence>
<proteinExistence type="predicted"/>
<evidence type="ECO:0000259" key="4">
    <source>
        <dbReference type="PROSITE" id="PS51118"/>
    </source>
</evidence>
<comment type="caution">
    <text evidence="5">The sequence shown here is derived from an EMBL/GenBank/DDBJ whole genome shotgun (WGS) entry which is preliminary data.</text>
</comment>
<dbReference type="Proteomes" id="UP000826651">
    <property type="component" value="Unassembled WGS sequence"/>
</dbReference>
<keyword evidence="2" id="KW-0238">DNA-binding</keyword>
<dbReference type="Gene3D" id="1.10.10.10">
    <property type="entry name" value="Winged helix-like DNA-binding domain superfamily/Winged helix DNA-binding domain"/>
    <property type="match status" value="1"/>
</dbReference>
<gene>
    <name evidence="5" type="ORF">KCQ71_25495</name>
</gene>
<dbReference type="InterPro" id="IPR036388">
    <property type="entry name" value="WH-like_DNA-bd_sf"/>
</dbReference>
<dbReference type="PANTHER" id="PTHR33204:SF18">
    <property type="entry name" value="TRANSCRIPTIONAL REGULATORY PROTEIN"/>
    <property type="match status" value="1"/>
</dbReference>
<protein>
    <submittedName>
        <fullName evidence="5">Helix-turn-helix transcriptional regulator</fullName>
    </submittedName>
</protein>
<dbReference type="PANTHER" id="PTHR33204">
    <property type="entry name" value="TRANSCRIPTIONAL REGULATOR, MARR FAMILY"/>
    <property type="match status" value="1"/>
</dbReference>
<dbReference type="PROSITE" id="PS51118">
    <property type="entry name" value="HTH_HXLR"/>
    <property type="match status" value="1"/>
</dbReference>
<evidence type="ECO:0000256" key="3">
    <source>
        <dbReference type="ARBA" id="ARBA00023163"/>
    </source>
</evidence>
<dbReference type="SUPFAM" id="SSF46785">
    <property type="entry name" value="Winged helix' DNA-binding domain"/>
    <property type="match status" value="1"/>
</dbReference>
<dbReference type="InterPro" id="IPR002577">
    <property type="entry name" value="HTH_HxlR"/>
</dbReference>
<sequence>MLGKTYESQVCSISRTLEMVGERWSLLIIRNAAFAGMTRFGEFRRSLGIATNVLQSRLDGFVEHGLMERRPSPEQPTVPEYVLTDKGSDLVPALVALTAWGDRWAAPDGPPILYRHAGCGDAVGHHLTCTTCGLMDDPTQVEAHPGPGMPEERAAVIRQRLATG</sequence>
<dbReference type="Pfam" id="PF01638">
    <property type="entry name" value="HxlR"/>
    <property type="match status" value="1"/>
</dbReference>
<keyword evidence="1" id="KW-0805">Transcription regulation</keyword>
<keyword evidence="3" id="KW-0804">Transcription</keyword>
<accession>A0ABS7SJQ0</accession>
<dbReference type="InterPro" id="IPR036390">
    <property type="entry name" value="WH_DNA-bd_sf"/>
</dbReference>
<evidence type="ECO:0000256" key="2">
    <source>
        <dbReference type="ARBA" id="ARBA00023125"/>
    </source>
</evidence>
<evidence type="ECO:0000256" key="1">
    <source>
        <dbReference type="ARBA" id="ARBA00023015"/>
    </source>
</evidence>
<dbReference type="RefSeq" id="WP_223411522.1">
    <property type="nucleotide sequence ID" value="NZ_JAGSHT010000030.1"/>
</dbReference>
<feature type="domain" description="HTH hxlR-type" evidence="4">
    <location>
        <begin position="11"/>
        <end position="109"/>
    </location>
</feature>
<name>A0ABS7SJQ0_9MICO</name>
<dbReference type="EMBL" id="JAGSHT010000030">
    <property type="protein sequence ID" value="MBZ2199523.1"/>
    <property type="molecule type" value="Genomic_DNA"/>
</dbReference>
<reference evidence="5 6" key="1">
    <citation type="submission" date="2021-04" db="EMBL/GenBank/DDBJ databases">
        <title>Ruania sp. nov., isolated from sandy soil of mangrove forest.</title>
        <authorList>
            <person name="Ge X."/>
            <person name="Huang R."/>
            <person name="Liu W."/>
        </authorList>
    </citation>
    <scope>NUCLEOTIDE SEQUENCE [LARGE SCALE GENOMIC DNA]</scope>
    <source>
        <strain evidence="5 6">N2-46</strain>
    </source>
</reference>